<dbReference type="EMBL" id="KV784356">
    <property type="protein sequence ID" value="OEU18681.1"/>
    <property type="molecule type" value="Genomic_DNA"/>
</dbReference>
<sequence>MESSVFCKFEIEKLLMVSLSDNVFFFSTPSDFSTNLSRITDEKRISILSSVVRFALKDFGF</sequence>
<dbReference type="AlphaFoldDB" id="A0A1E7FKJ0"/>
<reference evidence="1 2" key="1">
    <citation type="submission" date="2016-09" db="EMBL/GenBank/DDBJ databases">
        <title>Extensive genetic diversity and differential bi-allelic expression allows diatom success in the polar Southern Ocean.</title>
        <authorList>
            <consortium name="DOE Joint Genome Institute"/>
            <person name="Mock T."/>
            <person name="Otillar R.P."/>
            <person name="Strauss J."/>
            <person name="Dupont C."/>
            <person name="Frickenhaus S."/>
            <person name="Maumus F."/>
            <person name="Mcmullan M."/>
            <person name="Sanges R."/>
            <person name="Schmutz J."/>
            <person name="Toseland A."/>
            <person name="Valas R."/>
            <person name="Veluchamy A."/>
            <person name="Ward B.J."/>
            <person name="Allen A."/>
            <person name="Barry K."/>
            <person name="Falciatore A."/>
            <person name="Ferrante M."/>
            <person name="Fortunato A.E."/>
            <person name="Gloeckner G."/>
            <person name="Gruber A."/>
            <person name="Hipkin R."/>
            <person name="Janech M."/>
            <person name="Kroth P."/>
            <person name="Leese F."/>
            <person name="Lindquist E."/>
            <person name="Lyon B.R."/>
            <person name="Martin J."/>
            <person name="Mayer C."/>
            <person name="Parker M."/>
            <person name="Quesneville H."/>
            <person name="Raymond J."/>
            <person name="Uhlig C."/>
            <person name="Valentin K.U."/>
            <person name="Worden A.Z."/>
            <person name="Armbrust E.V."/>
            <person name="Bowler C."/>
            <person name="Green B."/>
            <person name="Moulton V."/>
            <person name="Van Oosterhout C."/>
            <person name="Grigoriev I."/>
        </authorList>
    </citation>
    <scope>NUCLEOTIDE SEQUENCE [LARGE SCALE GENOMIC DNA]</scope>
    <source>
        <strain evidence="1 2">CCMP1102</strain>
    </source>
</reference>
<organism evidence="1 2">
    <name type="scientific">Fragilariopsis cylindrus CCMP1102</name>
    <dbReference type="NCBI Taxonomy" id="635003"/>
    <lineage>
        <taxon>Eukaryota</taxon>
        <taxon>Sar</taxon>
        <taxon>Stramenopiles</taxon>
        <taxon>Ochrophyta</taxon>
        <taxon>Bacillariophyta</taxon>
        <taxon>Bacillariophyceae</taxon>
        <taxon>Bacillariophycidae</taxon>
        <taxon>Bacillariales</taxon>
        <taxon>Bacillariaceae</taxon>
        <taxon>Fragilariopsis</taxon>
    </lineage>
</organism>
<gene>
    <name evidence="1" type="ORF">FRACYDRAFT_268400</name>
</gene>
<protein>
    <submittedName>
        <fullName evidence="1">Uncharacterized protein</fullName>
    </submittedName>
</protein>
<evidence type="ECO:0000313" key="1">
    <source>
        <dbReference type="EMBL" id="OEU18681.1"/>
    </source>
</evidence>
<evidence type="ECO:0000313" key="2">
    <source>
        <dbReference type="Proteomes" id="UP000095751"/>
    </source>
</evidence>
<dbReference type="InParanoid" id="A0A1E7FKJ0"/>
<proteinExistence type="predicted"/>
<accession>A0A1E7FKJ0</accession>
<dbReference type="Proteomes" id="UP000095751">
    <property type="component" value="Unassembled WGS sequence"/>
</dbReference>
<dbReference type="KEGG" id="fcy:FRACYDRAFT_268400"/>
<name>A0A1E7FKJ0_9STRA</name>
<keyword evidence="2" id="KW-1185">Reference proteome</keyword>